<dbReference type="GO" id="GO:0008843">
    <property type="term" value="F:endochitinase activity"/>
    <property type="evidence" value="ECO:0007669"/>
    <property type="project" value="UniProtKB-EC"/>
</dbReference>
<dbReference type="GO" id="GO:0005975">
    <property type="term" value="P:carbohydrate metabolic process"/>
    <property type="evidence" value="ECO:0007669"/>
    <property type="project" value="InterPro"/>
</dbReference>
<dbReference type="InterPro" id="IPR001223">
    <property type="entry name" value="Glyco_hydro18_cat"/>
</dbReference>
<dbReference type="InterPro" id="IPR017853">
    <property type="entry name" value="GH"/>
</dbReference>
<dbReference type="SUPFAM" id="SSF51445">
    <property type="entry name" value="(Trans)glycosidases"/>
    <property type="match status" value="1"/>
</dbReference>
<name>A0A6G9KLJ1_BACMY</name>
<evidence type="ECO:0000313" key="2">
    <source>
        <dbReference type="EMBL" id="QIQ53155.1"/>
    </source>
</evidence>
<evidence type="ECO:0000259" key="1">
    <source>
        <dbReference type="PROSITE" id="PS51910"/>
    </source>
</evidence>
<feature type="domain" description="GH18" evidence="1">
    <location>
        <begin position="39"/>
        <end position="147"/>
    </location>
</feature>
<organism evidence="2">
    <name type="scientific">Bacillus mycoides</name>
    <dbReference type="NCBI Taxonomy" id="1405"/>
    <lineage>
        <taxon>Bacteria</taxon>
        <taxon>Bacillati</taxon>
        <taxon>Bacillota</taxon>
        <taxon>Bacilli</taxon>
        <taxon>Bacillales</taxon>
        <taxon>Bacillaceae</taxon>
        <taxon>Bacillus</taxon>
        <taxon>Bacillus cereus group</taxon>
    </lineage>
</organism>
<keyword evidence="2" id="KW-0326">Glycosidase</keyword>
<gene>
    <name evidence="2" type="primary">chiA</name>
</gene>
<dbReference type="Gene3D" id="3.20.20.80">
    <property type="entry name" value="Glycosidases"/>
    <property type="match status" value="1"/>
</dbReference>
<proteinExistence type="predicted"/>
<dbReference type="EC" id="3.2.1.14" evidence="2"/>
<reference evidence="2" key="1">
    <citation type="journal article" date="2020" name="Syst. Appl. Microbiol.">
        <title>Chitinolytic activity of phylogenetically diverse Bacillus cereus sensu lato from natural environments.</title>
        <authorList>
            <person name="Drewnowska J.M."/>
            <person name="Fiodor A."/>
            <person name="Barboza-Corona J.E."/>
            <person name="Swiecicka I."/>
        </authorList>
    </citation>
    <scope>NUCLEOTIDE SEQUENCE</scope>
    <source>
        <strain evidence="2">BPN 20/1</strain>
    </source>
</reference>
<sequence>MRSKKFTLLLLSLLLFLPLFLTNLITPNFALADSPKQGQKIVGYFPSWGVYGRNYQVADIDASKLTHLNYAFADICWNGKHGNPSTHPDNPNKQTWNCKESGVPLQNKEVPNGTLVLGEPWADVTKSYPGSGTTWEDCDKYARCGNF</sequence>
<dbReference type="EMBL" id="MN731688">
    <property type="protein sequence ID" value="QIQ53155.1"/>
    <property type="molecule type" value="Genomic_DNA"/>
</dbReference>
<keyword evidence="2" id="KW-0378">Hydrolase</keyword>
<protein>
    <submittedName>
        <fullName evidence="2">Chitinase A</fullName>
        <ecNumber evidence="2">3.2.1.14</ecNumber>
    </submittedName>
</protein>
<accession>A0A6G9KLJ1</accession>
<dbReference type="AlphaFoldDB" id="A0A6G9KLJ1"/>
<dbReference type="PROSITE" id="PS51910">
    <property type="entry name" value="GH18_2"/>
    <property type="match status" value="1"/>
</dbReference>